<evidence type="ECO:0000313" key="4">
    <source>
        <dbReference type="EMBL" id="OTF73588.1"/>
    </source>
</evidence>
<keyword evidence="1" id="KW-0175">Coiled coil</keyword>
<name>A0A1Y3B0R1_EURMA</name>
<keyword evidence="3" id="KW-1133">Transmembrane helix</keyword>
<dbReference type="OrthoDB" id="6516685at2759"/>
<organism evidence="4 5">
    <name type="scientific">Euroglyphus maynei</name>
    <name type="common">Mayne's house dust mite</name>
    <dbReference type="NCBI Taxonomy" id="6958"/>
    <lineage>
        <taxon>Eukaryota</taxon>
        <taxon>Metazoa</taxon>
        <taxon>Ecdysozoa</taxon>
        <taxon>Arthropoda</taxon>
        <taxon>Chelicerata</taxon>
        <taxon>Arachnida</taxon>
        <taxon>Acari</taxon>
        <taxon>Acariformes</taxon>
        <taxon>Sarcoptiformes</taxon>
        <taxon>Astigmata</taxon>
        <taxon>Psoroptidia</taxon>
        <taxon>Analgoidea</taxon>
        <taxon>Pyroglyphidae</taxon>
        <taxon>Pyroglyphinae</taxon>
        <taxon>Euroglyphus</taxon>
    </lineage>
</organism>
<feature type="region of interest" description="Disordered" evidence="2">
    <location>
        <begin position="379"/>
        <end position="406"/>
    </location>
</feature>
<feature type="transmembrane region" description="Helical" evidence="3">
    <location>
        <begin position="12"/>
        <end position="31"/>
    </location>
</feature>
<dbReference type="EMBL" id="MUJZ01050950">
    <property type="protein sequence ID" value="OTF73588.1"/>
    <property type="molecule type" value="Genomic_DNA"/>
</dbReference>
<feature type="non-terminal residue" evidence="4">
    <location>
        <position position="1"/>
    </location>
</feature>
<evidence type="ECO:0000256" key="3">
    <source>
        <dbReference type="SAM" id="Phobius"/>
    </source>
</evidence>
<keyword evidence="3" id="KW-0472">Membrane</keyword>
<feature type="region of interest" description="Disordered" evidence="2">
    <location>
        <begin position="302"/>
        <end position="325"/>
    </location>
</feature>
<comment type="caution">
    <text evidence="4">The sequence shown here is derived from an EMBL/GenBank/DDBJ whole genome shotgun (WGS) entry which is preliminary data.</text>
</comment>
<evidence type="ECO:0000313" key="5">
    <source>
        <dbReference type="Proteomes" id="UP000194236"/>
    </source>
</evidence>
<proteinExistence type="predicted"/>
<protein>
    <submittedName>
        <fullName evidence="4">Uncharacterized protein</fullName>
    </submittedName>
</protein>
<evidence type="ECO:0000256" key="2">
    <source>
        <dbReference type="SAM" id="MobiDB-lite"/>
    </source>
</evidence>
<keyword evidence="5" id="KW-1185">Reference proteome</keyword>
<evidence type="ECO:0000256" key="1">
    <source>
        <dbReference type="SAM" id="Coils"/>
    </source>
</evidence>
<feature type="non-terminal residue" evidence="4">
    <location>
        <position position="406"/>
    </location>
</feature>
<gene>
    <name evidence="4" type="ORF">BLA29_005915</name>
</gene>
<dbReference type="Proteomes" id="UP000194236">
    <property type="component" value="Unassembled WGS sequence"/>
</dbReference>
<keyword evidence="3" id="KW-0812">Transmembrane</keyword>
<accession>A0A1Y3B0R1</accession>
<feature type="coiled-coil region" evidence="1">
    <location>
        <begin position="147"/>
        <end position="295"/>
    </location>
</feature>
<feature type="coiled-coil region" evidence="1">
    <location>
        <begin position="328"/>
        <end position="369"/>
    </location>
</feature>
<dbReference type="AlphaFoldDB" id="A0A1Y3B0R1"/>
<reference evidence="4 5" key="1">
    <citation type="submission" date="2017-03" db="EMBL/GenBank/DDBJ databases">
        <title>Genome Survey of Euroglyphus maynei.</title>
        <authorList>
            <person name="Arlian L.G."/>
            <person name="Morgan M.S."/>
            <person name="Rider S.D."/>
        </authorList>
    </citation>
    <scope>NUCLEOTIDE SEQUENCE [LARGE SCALE GENOMIC DNA]</scope>
    <source>
        <strain evidence="4">Arlian Lab</strain>
        <tissue evidence="4">Whole body</tissue>
    </source>
</reference>
<sequence length="406" mass="48300">PNTVLNSKLNLALILSLAAVIGLGIGHFLGWSTILNQQKQLSLAQVMKLKQLQDDLLACMKDQQIPVSSEYTTDVDHNKVCVNDADYWTERFRSLFDENKGLKELFEKTQKHYAENRLDFILDDKEFNNKNTNEQFHNLKLDLLIKQMEHLKLLEQTEKRVRVLEEENQDLKVKLEEEEQDDREMAEDYNQRVTRLQEENQELLDRFRIDEDEDERLIGELKSKIWLLELNNQQLQRLLKNLERQISMHTDNDVEEVIMNENESYQRYNIIRQRINQLMLENEELKARIARYRWTNGEQQYKLNPSSTNLNDNDGQQESTSSLSKQQLAQLKIRLTIMQRQLLSTREENQKLRNRNEHLAEQNKLLTLKLKKRNMDKFFNQGVPRQDSPSSSDDYDFEINDQDDDD</sequence>
<feature type="compositionally biased region" description="Acidic residues" evidence="2">
    <location>
        <begin position="393"/>
        <end position="406"/>
    </location>
</feature>